<evidence type="ECO:0008006" key="4">
    <source>
        <dbReference type="Google" id="ProtNLM"/>
    </source>
</evidence>
<accession>A0A813K7Y6</accession>
<feature type="region of interest" description="Disordered" evidence="1">
    <location>
        <begin position="1"/>
        <end position="21"/>
    </location>
</feature>
<proteinExistence type="predicted"/>
<comment type="caution">
    <text evidence="2">The sequence shown here is derived from an EMBL/GenBank/DDBJ whole genome shotgun (WGS) entry which is preliminary data.</text>
</comment>
<evidence type="ECO:0000313" key="2">
    <source>
        <dbReference type="EMBL" id="CAE8693357.1"/>
    </source>
</evidence>
<dbReference type="EMBL" id="CAJNNW010027839">
    <property type="protein sequence ID" value="CAE8693357.1"/>
    <property type="molecule type" value="Genomic_DNA"/>
</dbReference>
<feature type="non-terminal residue" evidence="2">
    <location>
        <position position="270"/>
    </location>
</feature>
<feature type="compositionally biased region" description="Low complexity" evidence="1">
    <location>
        <begin position="1"/>
        <end position="10"/>
    </location>
</feature>
<evidence type="ECO:0000313" key="3">
    <source>
        <dbReference type="Proteomes" id="UP000626109"/>
    </source>
</evidence>
<protein>
    <recommendedName>
        <fullName evidence="4">Spindle pole body component</fullName>
    </recommendedName>
</protein>
<sequence>MQQRGSSSSSTAGPSQTTMRSFVRALVRSELGLYEGERPTAEEEDLEASLFLQSFQRLSSAPKRRASTGPAEESAVDDLIAAHLLEGRRAGGSRGLDRHLRFHGLRSRMQAQPLLRQAESRCSVLRLLYLLRDGGDNKSDSRGAAASGSLPWEAFPLGAGGRGASATTPQAPMPGVLTEASAGWHVAGASSGPPAKLPEARLVRDLLYALQGVSSTCFKLSASERKFEVDPSVVLSRPTWFLSQRILELANLHLCLCEATGVGASSSPAG</sequence>
<gene>
    <name evidence="2" type="ORF">PGLA2088_LOCUS28356</name>
</gene>
<dbReference type="Proteomes" id="UP000626109">
    <property type="component" value="Unassembled WGS sequence"/>
</dbReference>
<evidence type="ECO:0000256" key="1">
    <source>
        <dbReference type="SAM" id="MobiDB-lite"/>
    </source>
</evidence>
<feature type="compositionally biased region" description="Polar residues" evidence="1">
    <location>
        <begin position="11"/>
        <end position="20"/>
    </location>
</feature>
<organism evidence="2 3">
    <name type="scientific">Polarella glacialis</name>
    <name type="common">Dinoflagellate</name>
    <dbReference type="NCBI Taxonomy" id="89957"/>
    <lineage>
        <taxon>Eukaryota</taxon>
        <taxon>Sar</taxon>
        <taxon>Alveolata</taxon>
        <taxon>Dinophyceae</taxon>
        <taxon>Suessiales</taxon>
        <taxon>Suessiaceae</taxon>
        <taxon>Polarella</taxon>
    </lineage>
</organism>
<dbReference type="AlphaFoldDB" id="A0A813K7Y6"/>
<name>A0A813K7Y6_POLGL</name>
<reference evidence="2" key="1">
    <citation type="submission" date="2021-02" db="EMBL/GenBank/DDBJ databases">
        <authorList>
            <person name="Dougan E. K."/>
            <person name="Rhodes N."/>
            <person name="Thang M."/>
            <person name="Chan C."/>
        </authorList>
    </citation>
    <scope>NUCLEOTIDE SEQUENCE</scope>
</reference>